<dbReference type="AlphaFoldDB" id="A0A9P0BKQ7"/>
<reference evidence="1" key="1">
    <citation type="submission" date="2021-12" db="EMBL/GenBank/DDBJ databases">
        <authorList>
            <person name="King R."/>
        </authorList>
    </citation>
    <scope>NUCLEOTIDE SEQUENCE</scope>
</reference>
<keyword evidence="2" id="KW-1185">Reference proteome</keyword>
<protein>
    <submittedName>
        <fullName evidence="1">Uncharacterized protein</fullName>
    </submittedName>
</protein>
<dbReference type="Proteomes" id="UP001154114">
    <property type="component" value="Chromosome 1"/>
</dbReference>
<dbReference type="EMBL" id="LR824004">
    <property type="protein sequence ID" value="CAH0577906.1"/>
    <property type="molecule type" value="Genomic_DNA"/>
</dbReference>
<evidence type="ECO:0000313" key="1">
    <source>
        <dbReference type="EMBL" id="CAH0577906.1"/>
    </source>
</evidence>
<gene>
    <name evidence="1" type="ORF">CINC_LOCUS287</name>
</gene>
<name>A0A9P0BKQ7_CHRIL</name>
<organism evidence="1 2">
    <name type="scientific">Chrysodeixis includens</name>
    <name type="common">Soybean looper</name>
    <name type="synonym">Pseudoplusia includens</name>
    <dbReference type="NCBI Taxonomy" id="689277"/>
    <lineage>
        <taxon>Eukaryota</taxon>
        <taxon>Metazoa</taxon>
        <taxon>Ecdysozoa</taxon>
        <taxon>Arthropoda</taxon>
        <taxon>Hexapoda</taxon>
        <taxon>Insecta</taxon>
        <taxon>Pterygota</taxon>
        <taxon>Neoptera</taxon>
        <taxon>Endopterygota</taxon>
        <taxon>Lepidoptera</taxon>
        <taxon>Glossata</taxon>
        <taxon>Ditrysia</taxon>
        <taxon>Noctuoidea</taxon>
        <taxon>Noctuidae</taxon>
        <taxon>Plusiinae</taxon>
        <taxon>Chrysodeixis</taxon>
    </lineage>
</organism>
<proteinExistence type="predicted"/>
<accession>A0A9P0BKQ7</accession>
<evidence type="ECO:0000313" key="2">
    <source>
        <dbReference type="Proteomes" id="UP001154114"/>
    </source>
</evidence>
<sequence length="148" mass="16380">MDAALLRTCALAPTIDNCIQIIPVSAPVAPGLFPEKSSNKVNFALIELHTGTMNAPPNPLRRPIDDTPARELIERTFGSVPKHIIDALTYRGVKKAGTSFNFNIQFDPGFPRVLPPEYSYMVLENLDYVHPNALGLPNPFQGYMEIFV</sequence>